<feature type="chain" id="PRO_5036454456" evidence="1">
    <location>
        <begin position="17"/>
        <end position="127"/>
    </location>
</feature>
<evidence type="ECO:0000313" key="2">
    <source>
        <dbReference type="EMBL" id="GFQ79823.1"/>
    </source>
</evidence>
<dbReference type="AlphaFoldDB" id="A0A8X6FGX0"/>
<sequence>MFNIIFLLTLWATVQAGLPMGNVPETPDGEVLGFEETAYPCFTAMVCLHKNETHNKFSECMLSDMHEKHVRKAVSFVNPDGLDTSPYKSLYDFHARTYCSVSAEARSFETVTIEKKIIAKNRYLQQN</sequence>
<protein>
    <submittedName>
        <fullName evidence="2">Uncharacterized protein</fullName>
    </submittedName>
</protein>
<dbReference type="EMBL" id="BMAO01012235">
    <property type="protein sequence ID" value="GFQ79823.1"/>
    <property type="molecule type" value="Genomic_DNA"/>
</dbReference>
<comment type="caution">
    <text evidence="2">The sequence shown here is derived from an EMBL/GenBank/DDBJ whole genome shotgun (WGS) entry which is preliminary data.</text>
</comment>
<evidence type="ECO:0000256" key="1">
    <source>
        <dbReference type="SAM" id="SignalP"/>
    </source>
</evidence>
<keyword evidence="1" id="KW-0732">Signal</keyword>
<accession>A0A8X6FGX0</accession>
<dbReference type="Proteomes" id="UP000887116">
    <property type="component" value="Unassembled WGS sequence"/>
</dbReference>
<proteinExistence type="predicted"/>
<reference evidence="2" key="1">
    <citation type="submission" date="2020-07" db="EMBL/GenBank/DDBJ databases">
        <title>Multicomponent nature underlies the extraordinary mechanical properties of spider dragline silk.</title>
        <authorList>
            <person name="Kono N."/>
            <person name="Nakamura H."/>
            <person name="Mori M."/>
            <person name="Yoshida Y."/>
            <person name="Ohtoshi R."/>
            <person name="Malay A.D."/>
            <person name="Moran D.A.P."/>
            <person name="Tomita M."/>
            <person name="Numata K."/>
            <person name="Arakawa K."/>
        </authorList>
    </citation>
    <scope>NUCLEOTIDE SEQUENCE</scope>
</reference>
<keyword evidence="3" id="KW-1185">Reference proteome</keyword>
<feature type="signal peptide" evidence="1">
    <location>
        <begin position="1"/>
        <end position="16"/>
    </location>
</feature>
<evidence type="ECO:0000313" key="3">
    <source>
        <dbReference type="Proteomes" id="UP000887116"/>
    </source>
</evidence>
<gene>
    <name evidence="2" type="ORF">TNCT_415561</name>
</gene>
<name>A0A8X6FGX0_TRICU</name>
<dbReference type="OrthoDB" id="10389060at2759"/>
<organism evidence="2 3">
    <name type="scientific">Trichonephila clavata</name>
    <name type="common">Joro spider</name>
    <name type="synonym">Nephila clavata</name>
    <dbReference type="NCBI Taxonomy" id="2740835"/>
    <lineage>
        <taxon>Eukaryota</taxon>
        <taxon>Metazoa</taxon>
        <taxon>Ecdysozoa</taxon>
        <taxon>Arthropoda</taxon>
        <taxon>Chelicerata</taxon>
        <taxon>Arachnida</taxon>
        <taxon>Araneae</taxon>
        <taxon>Araneomorphae</taxon>
        <taxon>Entelegynae</taxon>
        <taxon>Araneoidea</taxon>
        <taxon>Nephilidae</taxon>
        <taxon>Trichonephila</taxon>
    </lineage>
</organism>